<evidence type="ECO:0000256" key="1">
    <source>
        <dbReference type="SAM" id="MobiDB-lite"/>
    </source>
</evidence>
<evidence type="ECO:0000259" key="2">
    <source>
        <dbReference type="Pfam" id="PF24035"/>
    </source>
</evidence>
<accession>A0A4D6HNT4</accession>
<dbReference type="InterPro" id="IPR055768">
    <property type="entry name" value="DUF7344"/>
</dbReference>
<feature type="region of interest" description="Disordered" evidence="1">
    <location>
        <begin position="207"/>
        <end position="239"/>
    </location>
</feature>
<feature type="domain" description="DUF7344" evidence="2">
    <location>
        <begin position="127"/>
        <end position="196"/>
    </location>
</feature>
<dbReference type="EMBL" id="CP031305">
    <property type="protein sequence ID" value="QCC55639.1"/>
    <property type="molecule type" value="Genomic_DNA"/>
</dbReference>
<name>A0A4D6HNT4_9EURY</name>
<dbReference type="Proteomes" id="UP000296822">
    <property type="component" value="Chromosome"/>
</dbReference>
<dbReference type="Gene3D" id="1.10.10.10">
    <property type="entry name" value="Winged helix-like DNA-binding domain superfamily/Winged helix DNA-binding domain"/>
    <property type="match status" value="1"/>
</dbReference>
<dbReference type="KEGG" id="nbg:DV706_14890"/>
<evidence type="ECO:0000313" key="4">
    <source>
        <dbReference type="Proteomes" id="UP000296822"/>
    </source>
</evidence>
<proteinExistence type="predicted"/>
<feature type="domain" description="DUF7344" evidence="2">
    <location>
        <begin position="18"/>
        <end position="94"/>
    </location>
</feature>
<reference evidence="3 4" key="1">
    <citation type="journal article" date="2019" name="Nat. Commun.">
        <title>A new type of DNA phosphorothioation-based antiviral system in archaea.</title>
        <authorList>
            <person name="Xiong L."/>
            <person name="Liu S."/>
            <person name="Chen S."/>
            <person name="Xiao Y."/>
            <person name="Zhu B."/>
            <person name="Gao Y."/>
            <person name="Zhang Y."/>
            <person name="Chen B."/>
            <person name="Luo J."/>
            <person name="Deng Z."/>
            <person name="Chen X."/>
            <person name="Wang L."/>
            <person name="Chen S."/>
        </authorList>
    </citation>
    <scope>NUCLEOTIDE SEQUENCE [LARGE SCALE GENOMIC DNA]</scope>
    <source>
        <strain evidence="3 4">JCM 10635</strain>
    </source>
</reference>
<feature type="compositionally biased region" description="Basic and acidic residues" evidence="1">
    <location>
        <begin position="211"/>
        <end position="223"/>
    </location>
</feature>
<organism evidence="3 4">
    <name type="scientific">Natronorubrum bangense</name>
    <dbReference type="NCBI Taxonomy" id="61858"/>
    <lineage>
        <taxon>Archaea</taxon>
        <taxon>Methanobacteriati</taxon>
        <taxon>Methanobacteriota</taxon>
        <taxon>Stenosarchaea group</taxon>
        <taxon>Halobacteria</taxon>
        <taxon>Halobacteriales</taxon>
        <taxon>Natrialbaceae</taxon>
        <taxon>Natronorubrum</taxon>
    </lineage>
</organism>
<dbReference type="AlphaFoldDB" id="A0A4D6HNT4"/>
<gene>
    <name evidence="3" type="ORF">DV706_14890</name>
</gene>
<dbReference type="GeneID" id="39852552"/>
<sequence>MSNPDGSGRLRHARDGLFSALADETRREVLQIAHEQSPTGVTKAELAAELVSRTADDGTDTVTDDDRKRALVDCHHRLLPVLADAGLITETDDRIVATDHWAFDDAELMGVIAGQTTDYGTDLDALFEALADARRRTAITVLEDRKQPISVETLASEVAASETDRTEQVRPALTHVHLPHLHDAGLIGYDTASRRVSYEGHPVLHTGWLEKPPEHGTHADARGRSPKPIPELARSGTER</sequence>
<dbReference type="InterPro" id="IPR036388">
    <property type="entry name" value="WH-like_DNA-bd_sf"/>
</dbReference>
<dbReference type="RefSeq" id="WP_006067559.1">
    <property type="nucleotide sequence ID" value="NZ_CP031305.1"/>
</dbReference>
<evidence type="ECO:0000313" key="3">
    <source>
        <dbReference type="EMBL" id="QCC55639.1"/>
    </source>
</evidence>
<protein>
    <recommendedName>
        <fullName evidence="2">DUF7344 domain-containing protein</fullName>
    </recommendedName>
</protein>
<dbReference type="Pfam" id="PF24035">
    <property type="entry name" value="DUF7344"/>
    <property type="match status" value="2"/>
</dbReference>